<dbReference type="SUPFAM" id="SSF55124">
    <property type="entry name" value="Nitrite/Sulfite reductase N-terminal domain-like"/>
    <property type="match status" value="1"/>
</dbReference>
<dbReference type="Gene3D" id="3.30.413.10">
    <property type="entry name" value="Sulfite Reductase Hemoprotein, domain 1"/>
    <property type="match status" value="1"/>
</dbReference>
<evidence type="ECO:0000256" key="4">
    <source>
        <dbReference type="ARBA" id="ARBA00023002"/>
    </source>
</evidence>
<organism evidence="10 11">
    <name type="scientific">Veillonella seminalis</name>
    <dbReference type="NCBI Taxonomy" id="1502943"/>
    <lineage>
        <taxon>Bacteria</taxon>
        <taxon>Bacillati</taxon>
        <taxon>Bacillota</taxon>
        <taxon>Negativicutes</taxon>
        <taxon>Veillonellales</taxon>
        <taxon>Veillonellaceae</taxon>
        <taxon>Veillonella</taxon>
    </lineage>
</organism>
<dbReference type="InterPro" id="IPR052034">
    <property type="entry name" value="NasD-like"/>
</dbReference>
<dbReference type="InterPro" id="IPR005117">
    <property type="entry name" value="NiRdtase/SiRdtase_haem-b_fer"/>
</dbReference>
<dbReference type="AlphaFoldDB" id="A0A833FIB5"/>
<evidence type="ECO:0000256" key="1">
    <source>
        <dbReference type="ARBA" id="ARBA00022485"/>
    </source>
</evidence>
<reference evidence="10 11" key="1">
    <citation type="submission" date="2019-09" db="EMBL/GenBank/DDBJ databases">
        <title>Draft genome sequence of 3 type strains from the CCUG.</title>
        <authorList>
            <person name="Pineiro-Iglesias B."/>
            <person name="Tunovic T."/>
            <person name="Unosson C."/>
            <person name="Inganas E."/>
            <person name="Ohlen M."/>
            <person name="Cardew S."/>
            <person name="Jensie-Markopoulos S."/>
            <person name="Salva-Serra F."/>
            <person name="Jaen-Luchoro D."/>
            <person name="Karlsson R."/>
            <person name="Svensson-Stadler L."/>
            <person name="Chun J."/>
            <person name="Moore E."/>
        </authorList>
    </citation>
    <scope>NUCLEOTIDE SEQUENCE [LARGE SCALE GENOMIC DNA]</scope>
    <source>
        <strain evidence="10 11">CCUG 65427</strain>
    </source>
</reference>
<keyword evidence="3" id="KW-0479">Metal-binding</keyword>
<evidence type="ECO:0000256" key="2">
    <source>
        <dbReference type="ARBA" id="ARBA00022617"/>
    </source>
</evidence>
<dbReference type="Pfam" id="PF03460">
    <property type="entry name" value="NIR_SIR_ferr"/>
    <property type="match status" value="1"/>
</dbReference>
<evidence type="ECO:0000256" key="5">
    <source>
        <dbReference type="ARBA" id="ARBA00023004"/>
    </source>
</evidence>
<dbReference type="GO" id="GO:0046872">
    <property type="term" value="F:metal ion binding"/>
    <property type="evidence" value="ECO:0007669"/>
    <property type="project" value="UniProtKB-KW"/>
</dbReference>
<sequence length="329" mass="35229">MAQVAGNLQRIRNGERRYAITPRIPGGFVQPAMLQKFIDVANTFKATLKITGGQRIMITNLKAEDVDKAWDMLGMAPAYTTSNRVRSVKICPGTTFCKRAKQDSVSLGMKLEKLYVSQEMPSKMKMGVSGCPNSCSESITKDIGVIGTVDGWQVYAGGSAGAHPRFADLIAEVATEKEVLELVNRMVTFYKENAHIERIGAFIDRIGLDAFKEAVLGDLANTKAADTKVTATISAAAAANVNAEPAVKLPGMGINGAQGLQAGEPITENSIIREIIEVYPNTIPALQEIGMGCLGCPSATSEPLWQAASIHGFDVAELVTRLNNLRKGA</sequence>
<evidence type="ECO:0000256" key="6">
    <source>
        <dbReference type="ARBA" id="ARBA00023014"/>
    </source>
</evidence>
<evidence type="ECO:0000313" key="11">
    <source>
        <dbReference type="Proteomes" id="UP000434554"/>
    </source>
</evidence>
<dbReference type="NCBIfam" id="TIGR03980">
    <property type="entry name" value="prismane_assoc"/>
    <property type="match status" value="1"/>
</dbReference>
<dbReference type="RefSeq" id="WP_127006835.1">
    <property type="nucleotide sequence ID" value="NZ_JAGZQP010000004.1"/>
</dbReference>
<comment type="caution">
    <text evidence="10">The sequence shown here is derived from an EMBL/GenBank/DDBJ whole genome shotgun (WGS) entry which is preliminary data.</text>
</comment>
<dbReference type="GO" id="GO:0016491">
    <property type="term" value="F:oxidoreductase activity"/>
    <property type="evidence" value="ECO:0007669"/>
    <property type="project" value="UniProtKB-KW"/>
</dbReference>
<evidence type="ECO:0000259" key="7">
    <source>
        <dbReference type="Pfam" id="PF01077"/>
    </source>
</evidence>
<evidence type="ECO:0000313" key="10">
    <source>
        <dbReference type="EMBL" id="KAB1479954.1"/>
    </source>
</evidence>
<evidence type="ECO:0000256" key="3">
    <source>
        <dbReference type="ARBA" id="ARBA00022723"/>
    </source>
</evidence>
<keyword evidence="6" id="KW-0411">Iron-sulfur</keyword>
<keyword evidence="4" id="KW-0560">Oxidoreductase</keyword>
<dbReference type="InterPro" id="IPR023883">
    <property type="entry name" value="CHP03980_redox-disulphide"/>
</dbReference>
<dbReference type="Proteomes" id="UP000434554">
    <property type="component" value="Unassembled WGS sequence"/>
</dbReference>
<dbReference type="SUPFAM" id="SSF140683">
    <property type="entry name" value="SP0561-like"/>
    <property type="match status" value="1"/>
</dbReference>
<dbReference type="InterPro" id="IPR006067">
    <property type="entry name" value="NO2/SO3_Rdtase_4Fe4S_dom"/>
</dbReference>
<dbReference type="PANTHER" id="PTHR43809:SF1">
    <property type="entry name" value="NITRITE REDUCTASE (NADH) LARGE SUBUNIT"/>
    <property type="match status" value="1"/>
</dbReference>
<keyword evidence="1" id="KW-0004">4Fe-4S</keyword>
<dbReference type="PANTHER" id="PTHR43809">
    <property type="entry name" value="NITRITE REDUCTASE (NADH) LARGE SUBUNIT"/>
    <property type="match status" value="1"/>
</dbReference>
<accession>A0A833FIB5</accession>
<feature type="domain" description="DUF1858" evidence="9">
    <location>
        <begin position="266"/>
        <end position="319"/>
    </location>
</feature>
<name>A0A833FIB5_9FIRM</name>
<dbReference type="InterPro" id="IPR038062">
    <property type="entry name" value="ScdA-like_N_sf"/>
</dbReference>
<dbReference type="Pfam" id="PF08984">
    <property type="entry name" value="DUF1858"/>
    <property type="match status" value="1"/>
</dbReference>
<keyword evidence="2" id="KW-0349">Heme</keyword>
<dbReference type="InterPro" id="IPR015077">
    <property type="entry name" value="DUF1858"/>
</dbReference>
<gene>
    <name evidence="10" type="ORF">F8R14_01410</name>
</gene>
<dbReference type="Pfam" id="PF01077">
    <property type="entry name" value="NIR_SIR"/>
    <property type="match status" value="1"/>
</dbReference>
<dbReference type="InterPro" id="IPR045854">
    <property type="entry name" value="NO2/SO3_Rdtase_4Fe4S_sf"/>
</dbReference>
<protein>
    <submittedName>
        <fullName evidence="10">DUF1858 domain-containing protein</fullName>
    </submittedName>
</protein>
<dbReference type="SUPFAM" id="SSF56014">
    <property type="entry name" value="Nitrite and sulphite reductase 4Fe-4S domain-like"/>
    <property type="match status" value="1"/>
</dbReference>
<evidence type="ECO:0000259" key="8">
    <source>
        <dbReference type="Pfam" id="PF03460"/>
    </source>
</evidence>
<dbReference type="GeneID" id="83054107"/>
<dbReference type="PROSITE" id="PS00365">
    <property type="entry name" value="NIR_SIR"/>
    <property type="match status" value="1"/>
</dbReference>
<feature type="domain" description="Nitrite/sulphite reductase 4Fe-4S" evidence="7">
    <location>
        <begin position="83"/>
        <end position="217"/>
    </location>
</feature>
<dbReference type="GO" id="GO:0020037">
    <property type="term" value="F:heme binding"/>
    <property type="evidence" value="ECO:0007669"/>
    <property type="project" value="InterPro"/>
</dbReference>
<dbReference type="Gene3D" id="1.10.3910.10">
    <property type="entry name" value="SP0561-like"/>
    <property type="match status" value="1"/>
</dbReference>
<dbReference type="InterPro" id="IPR006066">
    <property type="entry name" value="NO2/SO3_Rdtase_FeS/sirohaem_BS"/>
</dbReference>
<feature type="domain" description="Nitrite/Sulfite reductase ferredoxin-like" evidence="8">
    <location>
        <begin position="12"/>
        <end position="74"/>
    </location>
</feature>
<dbReference type="PRINTS" id="PR00397">
    <property type="entry name" value="SIROHAEM"/>
</dbReference>
<dbReference type="GO" id="GO:0051539">
    <property type="term" value="F:4 iron, 4 sulfur cluster binding"/>
    <property type="evidence" value="ECO:0007669"/>
    <property type="project" value="UniProtKB-KW"/>
</dbReference>
<proteinExistence type="predicted"/>
<dbReference type="EMBL" id="WBKH01000001">
    <property type="protein sequence ID" value="KAB1479954.1"/>
    <property type="molecule type" value="Genomic_DNA"/>
</dbReference>
<evidence type="ECO:0000259" key="9">
    <source>
        <dbReference type="Pfam" id="PF08984"/>
    </source>
</evidence>
<keyword evidence="5" id="KW-0408">Iron</keyword>
<dbReference type="InterPro" id="IPR036136">
    <property type="entry name" value="Nit/Sulf_reduc_fer-like_dom_sf"/>
</dbReference>